<evidence type="ECO:0000313" key="1">
    <source>
        <dbReference type="EMBL" id="CAF4252643.1"/>
    </source>
</evidence>
<evidence type="ECO:0000313" key="2">
    <source>
        <dbReference type="Proteomes" id="UP000663881"/>
    </source>
</evidence>
<dbReference type="AlphaFoldDB" id="A0A820EX18"/>
<proteinExistence type="predicted"/>
<organism evidence="1 2">
    <name type="scientific">Adineta steineri</name>
    <dbReference type="NCBI Taxonomy" id="433720"/>
    <lineage>
        <taxon>Eukaryota</taxon>
        <taxon>Metazoa</taxon>
        <taxon>Spiralia</taxon>
        <taxon>Gnathifera</taxon>
        <taxon>Rotifera</taxon>
        <taxon>Eurotatoria</taxon>
        <taxon>Bdelloidea</taxon>
        <taxon>Adinetida</taxon>
        <taxon>Adinetidae</taxon>
        <taxon>Adineta</taxon>
    </lineage>
</organism>
<sequence length="74" mass="8684">MATNHQTVGRSLLPNTERERDALLTIRQLEKRLHQVIREVDAPFISRHNEFSNVYNELVNDKNTYEQAFNAESN</sequence>
<protein>
    <submittedName>
        <fullName evidence="1">Uncharacterized protein</fullName>
    </submittedName>
</protein>
<name>A0A820EX18_9BILA</name>
<reference evidence="1" key="1">
    <citation type="submission" date="2021-02" db="EMBL/GenBank/DDBJ databases">
        <authorList>
            <person name="Nowell W R."/>
        </authorList>
    </citation>
    <scope>NUCLEOTIDE SEQUENCE</scope>
</reference>
<accession>A0A820EX18</accession>
<comment type="caution">
    <text evidence="1">The sequence shown here is derived from an EMBL/GenBank/DDBJ whole genome shotgun (WGS) entry which is preliminary data.</text>
</comment>
<feature type="non-terminal residue" evidence="1">
    <location>
        <position position="1"/>
    </location>
</feature>
<dbReference type="EMBL" id="CAJOAY010012511">
    <property type="protein sequence ID" value="CAF4252643.1"/>
    <property type="molecule type" value="Genomic_DNA"/>
</dbReference>
<gene>
    <name evidence="1" type="ORF">OKA104_LOCUS43684</name>
</gene>
<dbReference type="Proteomes" id="UP000663881">
    <property type="component" value="Unassembled WGS sequence"/>
</dbReference>